<sequence>MGFAKHAGCGLGASVPGKDARRGLAPAWAGLQISLGKGWAPDQNPAAAASAVSE</sequence>
<dbReference type="HOGENOM" id="CLU_3044889_0_0_5"/>
<evidence type="ECO:0000313" key="2">
    <source>
        <dbReference type="Proteomes" id="UP000018780"/>
    </source>
</evidence>
<evidence type="ECO:0000313" key="1">
    <source>
        <dbReference type="EMBL" id="AHD03410.1"/>
    </source>
</evidence>
<protein>
    <submittedName>
        <fullName evidence="1">Uncharacterized protein</fullName>
    </submittedName>
</protein>
<keyword evidence="2" id="KW-1185">Reference proteome</keyword>
<dbReference type="KEGG" id="lmd:METH_21535"/>
<dbReference type="Proteomes" id="UP000018780">
    <property type="component" value="Plasmid unnamed"/>
</dbReference>
<dbReference type="PATRIC" id="fig|999552.6.peg.4255"/>
<name>V9W169_9RHOB</name>
<proteinExistence type="predicted"/>
<dbReference type="EMBL" id="CP006774">
    <property type="protein sequence ID" value="AHD03410.1"/>
    <property type="molecule type" value="Genomic_DNA"/>
</dbReference>
<geneLocation type="plasmid" evidence="2">
    <name>1</name>
</geneLocation>
<dbReference type="AlphaFoldDB" id="V9W169"/>
<reference evidence="1 2" key="1">
    <citation type="submission" date="2013-09" db="EMBL/GenBank/DDBJ databases">
        <authorList>
            <consortium name="DOE Joint Genome Institute"/>
            <person name="Klenk H.-P."/>
            <person name="Huntemann M."/>
            <person name="Han J."/>
            <person name="Chen A."/>
            <person name="Kyrpides N."/>
            <person name="Mavromatis K."/>
            <person name="Markowitz V."/>
            <person name="Palaniappan K."/>
            <person name="Ivanova N."/>
            <person name="Schaumberg A."/>
            <person name="Pati A."/>
            <person name="Liolios K."/>
            <person name="Nordberg H.P."/>
            <person name="Cantor M.N."/>
            <person name="Hua S.X."/>
            <person name="Woyke T."/>
        </authorList>
    </citation>
    <scope>NUCLEOTIDE SEQUENCE [LARGE SCALE GENOMIC DNA]</scope>
    <source>
        <strain evidence="1 2">DSM 14336</strain>
        <plasmid evidence="2">1</plasmid>
    </source>
</reference>
<accession>V9W169</accession>
<organism evidence="1 2">
    <name type="scientific">Leisingera methylohalidivorans DSM 14336</name>
    <dbReference type="NCBI Taxonomy" id="999552"/>
    <lineage>
        <taxon>Bacteria</taxon>
        <taxon>Pseudomonadati</taxon>
        <taxon>Pseudomonadota</taxon>
        <taxon>Alphaproteobacteria</taxon>
        <taxon>Rhodobacterales</taxon>
        <taxon>Roseobacteraceae</taxon>
        <taxon>Leisingera</taxon>
    </lineage>
</organism>
<keyword evidence="1" id="KW-0614">Plasmid</keyword>
<gene>
    <name evidence="1" type="ORF">METH_21535</name>
</gene>